<evidence type="ECO:0000313" key="5">
    <source>
        <dbReference type="Proteomes" id="UP001152797"/>
    </source>
</evidence>
<sequence>MEKNPFSVSEDSYVAQCSSDLEEALRRVVDAANASMPRIVTVPTEAEDAAKTLGARWSGGAIILKYRDEYFEVKSSAQSELAADDQWASRKAAQIQRVWRRCAKKASSEAAEAAEAAADPPQATAVIADAVEKSDGYPAVHSAAAAVAPVIPVEVSLESVEGASEMEEVRSVQSVLTWTSQMSRLASVASVASAGDAGPSRWDRFLLDADHFLDLFPRSVPEVEGSFKQSFEAVITDGRALMKEIIIPMTQYLRKKHKKLPEGRYETLRSFIWIQLKLDPTRSLFQLFQSLTDDELLALVSYTYDLRKKYPKADGKLNFAAQVSVAVLNETEDPHMNVCVHHFKTLGEQLVNGEGCWADCLRPHVETAVEKCRSAEQPRTLYCDLATNESPVGAVMPNCMEHLRQLQPDEEVPVNWTWVWDVGPRGLVAQLYELDHKPGDFAGKMGIGLPGGMGIEGAVKGNSEYPSFVDVALQAATAVCGAVVQLDAPRNVSDVSVRRRNGDDGDDDSRVATALILEGVDDEDVEWQHIVTVDLSSGLERVPSFNLVVGIQGSAKDTVASLKERVATVSLVPFPDQVLSLENQALPDDALLVGCGVEDGSSLVLSAKPSIDTFLRQLEELLSSREMSKDELCLLYCYKHGVSVSQVLKARLTPTLVVMVLSVLVTFFRGENLRSKCQAADGDWGRKRGENQRVTLLTWVTWDDLLLCGCGWIQCSESVCNSEGYVDLHNSICSRAFNSKASRALVELVEDLQQILPLHIHQAVKGGSMGKGTATSAGFKRPDAEVVFFLHAANPETLLREKWLPPLLKASADILKSKYQVELMEGVLPGGGERGVALMALYLCYRRGKKIPRGSFMNSLAQARQPLLALTGVPGQEFRFIHSLRGTYAHAVGKAPRFNHLEMHVQLGLTMFAVYFRHFEFALYLVKFARGKHRMQVGMIGALVKFYEETGGAWRAAYLPGKTTRAREVRGGNQRKKGVHHWLDEFQNPGKLLMRPRFEDTLKQLGLLRGAETTQSVAWQLGVCSGVGNSTNSKKFGRMIGATAKTFLEETIVELQKIPSTEDLVKEAASVNMPRNFALLSRSVWVATEKPTLRADVQEMCDPGSQEPAGAVDGKWIRVRGGNASVAQESVKRRRCA</sequence>
<evidence type="ECO:0000313" key="3">
    <source>
        <dbReference type="EMBL" id="CAL1168891.1"/>
    </source>
</evidence>
<protein>
    <submittedName>
        <fullName evidence="4">Ubiquitin-like domain-containing protein</fullName>
    </submittedName>
</protein>
<feature type="domain" description="Ubiquitin-like" evidence="1">
    <location>
        <begin position="531"/>
        <end position="608"/>
    </location>
</feature>
<name>A0A9P1DSN4_9DINO</name>
<proteinExistence type="predicted"/>
<evidence type="ECO:0000259" key="1">
    <source>
        <dbReference type="PROSITE" id="PS50053"/>
    </source>
</evidence>
<dbReference type="PROSITE" id="PS50053">
    <property type="entry name" value="UBIQUITIN_2"/>
    <property type="match status" value="1"/>
</dbReference>
<keyword evidence="5" id="KW-1185">Reference proteome</keyword>
<dbReference type="Proteomes" id="UP001152797">
    <property type="component" value="Unassembled WGS sequence"/>
</dbReference>
<dbReference type="InterPro" id="IPR000626">
    <property type="entry name" value="Ubiquitin-like_dom"/>
</dbReference>
<dbReference type="InterPro" id="IPR029071">
    <property type="entry name" value="Ubiquitin-like_domsf"/>
</dbReference>
<organism evidence="2">
    <name type="scientific">Cladocopium goreaui</name>
    <dbReference type="NCBI Taxonomy" id="2562237"/>
    <lineage>
        <taxon>Eukaryota</taxon>
        <taxon>Sar</taxon>
        <taxon>Alveolata</taxon>
        <taxon>Dinophyceae</taxon>
        <taxon>Suessiales</taxon>
        <taxon>Symbiodiniaceae</taxon>
        <taxon>Cladocopium</taxon>
    </lineage>
</organism>
<dbReference type="Gene3D" id="3.10.20.90">
    <property type="entry name" value="Phosphatidylinositol 3-kinase Catalytic Subunit, Chain A, domain 1"/>
    <property type="match status" value="1"/>
</dbReference>
<dbReference type="AlphaFoldDB" id="A0A9P1DSN4"/>
<dbReference type="EMBL" id="CAMXCT020006534">
    <property type="protein sequence ID" value="CAL1168891.1"/>
    <property type="molecule type" value="Genomic_DNA"/>
</dbReference>
<gene>
    <name evidence="2" type="ORF">C1SCF055_LOCUS40340</name>
</gene>
<comment type="caution">
    <text evidence="2">The sequence shown here is derived from an EMBL/GenBank/DDBJ whole genome shotgun (WGS) entry which is preliminary data.</text>
</comment>
<dbReference type="EMBL" id="CAMXCT010006534">
    <property type="protein sequence ID" value="CAI4015516.1"/>
    <property type="molecule type" value="Genomic_DNA"/>
</dbReference>
<reference evidence="3" key="2">
    <citation type="submission" date="2024-04" db="EMBL/GenBank/DDBJ databases">
        <authorList>
            <person name="Chen Y."/>
            <person name="Shah S."/>
            <person name="Dougan E. K."/>
            <person name="Thang M."/>
            <person name="Chan C."/>
        </authorList>
    </citation>
    <scope>NUCLEOTIDE SEQUENCE [LARGE SCALE GENOMIC DNA]</scope>
</reference>
<evidence type="ECO:0000313" key="4">
    <source>
        <dbReference type="EMBL" id="CAL4802828.1"/>
    </source>
</evidence>
<evidence type="ECO:0000313" key="2">
    <source>
        <dbReference type="EMBL" id="CAI4015516.1"/>
    </source>
</evidence>
<reference evidence="2" key="1">
    <citation type="submission" date="2022-10" db="EMBL/GenBank/DDBJ databases">
        <authorList>
            <person name="Chen Y."/>
            <person name="Dougan E. K."/>
            <person name="Chan C."/>
            <person name="Rhodes N."/>
            <person name="Thang M."/>
        </authorList>
    </citation>
    <scope>NUCLEOTIDE SEQUENCE</scope>
</reference>
<accession>A0A9P1DSN4</accession>
<dbReference type="SUPFAM" id="SSF54236">
    <property type="entry name" value="Ubiquitin-like"/>
    <property type="match status" value="1"/>
</dbReference>
<dbReference type="EMBL" id="CAMXCT030006534">
    <property type="protein sequence ID" value="CAL4802828.1"/>
    <property type="molecule type" value="Genomic_DNA"/>
</dbReference>